<dbReference type="Proteomes" id="UP000220353">
    <property type="component" value="Unassembled WGS sequence"/>
</dbReference>
<name>A0A2A6LRF5_RHIFR</name>
<proteinExistence type="predicted"/>
<sequence>MSDTALSQRKDDHLDIVLDERTAPATVAAGWECIRFELSSDGD</sequence>
<evidence type="ECO:0000313" key="1">
    <source>
        <dbReference type="EMBL" id="PDT44812.1"/>
    </source>
</evidence>
<dbReference type="EMBL" id="NWTC01000028">
    <property type="protein sequence ID" value="PDT44812.1"/>
    <property type="molecule type" value="Genomic_DNA"/>
</dbReference>
<accession>A0A2A6LRF5</accession>
<protein>
    <submittedName>
        <fullName evidence="1">Uncharacterized protein</fullName>
    </submittedName>
</protein>
<organism evidence="1 2">
    <name type="scientific">Rhizobium fredii</name>
    <name type="common">Sinorhizobium fredii</name>
    <dbReference type="NCBI Taxonomy" id="380"/>
    <lineage>
        <taxon>Bacteria</taxon>
        <taxon>Pseudomonadati</taxon>
        <taxon>Pseudomonadota</taxon>
        <taxon>Alphaproteobacteria</taxon>
        <taxon>Hyphomicrobiales</taxon>
        <taxon>Rhizobiaceae</taxon>
        <taxon>Sinorhizobium/Ensifer group</taxon>
        <taxon>Sinorhizobium</taxon>
    </lineage>
</organism>
<gene>
    <name evidence="1" type="ORF">CO661_27050</name>
</gene>
<dbReference type="AlphaFoldDB" id="A0A2A6LRF5"/>
<reference evidence="1 2" key="1">
    <citation type="submission" date="2017-09" db="EMBL/GenBank/DDBJ databases">
        <title>Comparative genomics of rhizobia isolated from Phaseolus vulgaris in China.</title>
        <authorList>
            <person name="Tong W."/>
        </authorList>
    </citation>
    <scope>NUCLEOTIDE SEQUENCE [LARGE SCALE GENOMIC DNA]</scope>
    <source>
        <strain evidence="1 2">PCH1</strain>
    </source>
</reference>
<comment type="caution">
    <text evidence="1">The sequence shown here is derived from an EMBL/GenBank/DDBJ whole genome shotgun (WGS) entry which is preliminary data.</text>
</comment>
<evidence type="ECO:0000313" key="2">
    <source>
        <dbReference type="Proteomes" id="UP000220353"/>
    </source>
</evidence>